<name>A0A520MV65_9GAMM</name>
<dbReference type="InterPro" id="IPR017926">
    <property type="entry name" value="GATASE"/>
</dbReference>
<dbReference type="SUPFAM" id="SSF52317">
    <property type="entry name" value="Class I glutamine amidotransferase-like"/>
    <property type="match status" value="1"/>
</dbReference>
<evidence type="ECO:0000259" key="1">
    <source>
        <dbReference type="Pfam" id="PF00117"/>
    </source>
</evidence>
<evidence type="ECO:0000313" key="3">
    <source>
        <dbReference type="Proteomes" id="UP000316449"/>
    </source>
</evidence>
<dbReference type="Gene3D" id="3.40.50.880">
    <property type="match status" value="1"/>
</dbReference>
<dbReference type="EMBL" id="SHBK01000002">
    <property type="protein sequence ID" value="RZO25118.1"/>
    <property type="molecule type" value="Genomic_DNA"/>
</dbReference>
<dbReference type="PANTHER" id="PTHR42695">
    <property type="entry name" value="GLUTAMINE AMIDOTRANSFERASE YLR126C-RELATED"/>
    <property type="match status" value="1"/>
</dbReference>
<dbReference type="CDD" id="cd01741">
    <property type="entry name" value="GATase1_1"/>
    <property type="match status" value="1"/>
</dbReference>
<protein>
    <submittedName>
        <fullName evidence="2">GMP synthase</fullName>
    </submittedName>
</protein>
<dbReference type="AlphaFoldDB" id="A0A520MV65"/>
<gene>
    <name evidence="2" type="ORF">EVA98_00340</name>
</gene>
<dbReference type="GO" id="GO:0005829">
    <property type="term" value="C:cytosol"/>
    <property type="evidence" value="ECO:0007669"/>
    <property type="project" value="TreeGrafter"/>
</dbReference>
<reference evidence="2 3" key="1">
    <citation type="submission" date="2019-02" db="EMBL/GenBank/DDBJ databases">
        <title>Prokaryotic population dynamics and viral predation in marine succession experiment using metagenomics: the confinement effect.</title>
        <authorList>
            <person name="Haro-Moreno J.M."/>
            <person name="Rodriguez-Valera F."/>
            <person name="Lopez-Perez M."/>
        </authorList>
    </citation>
    <scope>NUCLEOTIDE SEQUENCE [LARGE SCALE GENOMIC DNA]</scope>
    <source>
        <strain evidence="2">MED-G165</strain>
    </source>
</reference>
<accession>A0A520MV65</accession>
<dbReference type="Pfam" id="PF00117">
    <property type="entry name" value="GATase"/>
    <property type="match status" value="1"/>
</dbReference>
<dbReference type="InterPro" id="IPR029062">
    <property type="entry name" value="Class_I_gatase-like"/>
</dbReference>
<organism evidence="2 3">
    <name type="scientific">SAR86 cluster bacterium</name>
    <dbReference type="NCBI Taxonomy" id="2030880"/>
    <lineage>
        <taxon>Bacteria</taxon>
        <taxon>Pseudomonadati</taxon>
        <taxon>Pseudomonadota</taxon>
        <taxon>Gammaproteobacteria</taxon>
        <taxon>SAR86 cluster</taxon>
    </lineage>
</organism>
<evidence type="ECO:0000313" key="2">
    <source>
        <dbReference type="EMBL" id="RZO25118.1"/>
    </source>
</evidence>
<dbReference type="InterPro" id="IPR044992">
    <property type="entry name" value="ChyE-like"/>
</dbReference>
<feature type="domain" description="Glutamine amidotransferase" evidence="1">
    <location>
        <begin position="53"/>
        <end position="187"/>
    </location>
</feature>
<comment type="caution">
    <text evidence="2">The sequence shown here is derived from an EMBL/GenBank/DDBJ whole genome shotgun (WGS) entry which is preliminary data.</text>
</comment>
<dbReference type="PANTHER" id="PTHR42695:SF5">
    <property type="entry name" value="GLUTAMINE AMIDOTRANSFERASE YLR126C-RELATED"/>
    <property type="match status" value="1"/>
</dbReference>
<sequence length="233" mass="26322">MKIGILNSDTVQIDGAMEFGQYPEMFSKVFWDVDPNIQFKTYEVQFDNYPSDINECDAYLITGSKASSYDDVQWIHNLKKFIKALHENKKKLIGVCFGHQIIAEALGGSVRKSPEGWHAGVDSISLNSNALIHGDEGKNYNLVFSHQDEVEKLPENATLIAGSASCPIGMFVIDNHIICTQGHIELDKKFARMIYDFRKKQIGNTTYQNACHTLAIKTDELEVTKNLLKFLRN</sequence>
<dbReference type="Proteomes" id="UP000316449">
    <property type="component" value="Unassembled WGS sequence"/>
</dbReference>
<dbReference type="PROSITE" id="PS51273">
    <property type="entry name" value="GATASE_TYPE_1"/>
    <property type="match status" value="1"/>
</dbReference>
<proteinExistence type="predicted"/>